<evidence type="ECO:0000313" key="2">
    <source>
        <dbReference type="Proteomes" id="UP000324222"/>
    </source>
</evidence>
<sequence length="99" mass="11083">MVVYLPPGGRNGDTSLFDNKLASSSSSDATILSRSRPIECHTLGKSGGMAGHYEESEVMARVRWDGFGRYRGQVWASVFEAVHAWYYKEVQVVLRKARD</sequence>
<dbReference type="EMBL" id="VSRR010069285">
    <property type="protein sequence ID" value="MPC85701.1"/>
    <property type="molecule type" value="Genomic_DNA"/>
</dbReference>
<protein>
    <submittedName>
        <fullName evidence="1">Uncharacterized protein</fullName>
    </submittedName>
</protein>
<organism evidence="1 2">
    <name type="scientific">Portunus trituberculatus</name>
    <name type="common">Swimming crab</name>
    <name type="synonym">Neptunus trituberculatus</name>
    <dbReference type="NCBI Taxonomy" id="210409"/>
    <lineage>
        <taxon>Eukaryota</taxon>
        <taxon>Metazoa</taxon>
        <taxon>Ecdysozoa</taxon>
        <taxon>Arthropoda</taxon>
        <taxon>Crustacea</taxon>
        <taxon>Multicrustacea</taxon>
        <taxon>Malacostraca</taxon>
        <taxon>Eumalacostraca</taxon>
        <taxon>Eucarida</taxon>
        <taxon>Decapoda</taxon>
        <taxon>Pleocyemata</taxon>
        <taxon>Brachyura</taxon>
        <taxon>Eubrachyura</taxon>
        <taxon>Portunoidea</taxon>
        <taxon>Portunidae</taxon>
        <taxon>Portuninae</taxon>
        <taxon>Portunus</taxon>
    </lineage>
</organism>
<evidence type="ECO:0000313" key="1">
    <source>
        <dbReference type="EMBL" id="MPC85701.1"/>
    </source>
</evidence>
<proteinExistence type="predicted"/>
<name>A0A5B7IJV0_PORTR</name>
<gene>
    <name evidence="1" type="ORF">E2C01_080485</name>
</gene>
<accession>A0A5B7IJV0</accession>
<comment type="caution">
    <text evidence="1">The sequence shown here is derived from an EMBL/GenBank/DDBJ whole genome shotgun (WGS) entry which is preliminary data.</text>
</comment>
<dbReference type="AlphaFoldDB" id="A0A5B7IJV0"/>
<keyword evidence="2" id="KW-1185">Reference proteome</keyword>
<reference evidence="1 2" key="1">
    <citation type="submission" date="2019-05" db="EMBL/GenBank/DDBJ databases">
        <title>Another draft genome of Portunus trituberculatus and its Hox gene families provides insights of decapod evolution.</title>
        <authorList>
            <person name="Jeong J.-H."/>
            <person name="Song I."/>
            <person name="Kim S."/>
            <person name="Choi T."/>
            <person name="Kim D."/>
            <person name="Ryu S."/>
            <person name="Kim W."/>
        </authorList>
    </citation>
    <scope>NUCLEOTIDE SEQUENCE [LARGE SCALE GENOMIC DNA]</scope>
    <source>
        <tissue evidence="1">Muscle</tissue>
    </source>
</reference>
<dbReference type="Proteomes" id="UP000324222">
    <property type="component" value="Unassembled WGS sequence"/>
</dbReference>